<name>G8R4Z9_OWEHD</name>
<evidence type="ECO:0000313" key="2">
    <source>
        <dbReference type="EMBL" id="AEV34313.1"/>
    </source>
</evidence>
<keyword evidence="1" id="KW-0812">Transmembrane</keyword>
<organism evidence="2 3">
    <name type="scientific">Owenweeksia hongkongensis (strain DSM 17368 / CIP 108786 / JCM 12287 / NRRL B-23963 / UST20020801)</name>
    <dbReference type="NCBI Taxonomy" id="926562"/>
    <lineage>
        <taxon>Bacteria</taxon>
        <taxon>Pseudomonadati</taxon>
        <taxon>Bacteroidota</taxon>
        <taxon>Flavobacteriia</taxon>
        <taxon>Flavobacteriales</taxon>
        <taxon>Owenweeksiaceae</taxon>
        <taxon>Owenweeksia</taxon>
    </lineage>
</organism>
<feature type="transmembrane region" description="Helical" evidence="1">
    <location>
        <begin position="61"/>
        <end position="79"/>
    </location>
</feature>
<reference evidence="2 3" key="1">
    <citation type="journal article" date="2012" name="Stand. Genomic Sci.">
        <title>Genome sequence of the orange-pigmented seawater bacterium Owenweeksia hongkongensis type strain (UST20020801(T)).</title>
        <authorList>
            <person name="Riedel T."/>
            <person name="Held B."/>
            <person name="Nolan M."/>
            <person name="Lucas S."/>
            <person name="Lapidus A."/>
            <person name="Tice H."/>
            <person name="Del Rio T.G."/>
            <person name="Cheng J.F."/>
            <person name="Han C."/>
            <person name="Tapia R."/>
            <person name="Goodwin L.A."/>
            <person name="Pitluck S."/>
            <person name="Liolios K."/>
            <person name="Mavromatis K."/>
            <person name="Pagani I."/>
            <person name="Ivanova N."/>
            <person name="Mikhailova N."/>
            <person name="Pati A."/>
            <person name="Chen A."/>
            <person name="Palaniappan K."/>
            <person name="Rohde M."/>
            <person name="Tindall B.J."/>
            <person name="Detter J.C."/>
            <person name="Goker M."/>
            <person name="Woyke T."/>
            <person name="Bristow J."/>
            <person name="Eisen J.A."/>
            <person name="Markowitz V."/>
            <person name="Hugenholtz P."/>
            <person name="Klenk H.P."/>
            <person name="Kyrpides N.C."/>
        </authorList>
    </citation>
    <scope>NUCLEOTIDE SEQUENCE</scope>
    <source>
        <strain evidence="3">DSM 17368 / JCM 12287 / NRRL B-23963</strain>
    </source>
</reference>
<feature type="transmembrane region" description="Helical" evidence="1">
    <location>
        <begin position="34"/>
        <end position="54"/>
    </location>
</feature>
<dbReference type="RefSeq" id="WP_014203660.1">
    <property type="nucleotide sequence ID" value="NC_016599.1"/>
</dbReference>
<evidence type="ECO:0000313" key="3">
    <source>
        <dbReference type="Proteomes" id="UP000005631"/>
    </source>
</evidence>
<protein>
    <submittedName>
        <fullName evidence="2">Uncharacterized protein</fullName>
    </submittedName>
</protein>
<accession>G8R4Z9</accession>
<dbReference type="HOGENOM" id="CLU_2451784_0_0_10"/>
<sequence length="89" mass="9952">MKASTKQVCWSFYVLGLGMLLLGLFGGLTTGLTLITMGATFLFFPWAICIISIFNMQGDRMLWAALMIMLNVIAMPVFLMKKDYKTIST</sequence>
<dbReference type="KEGG" id="oho:Oweho_3362"/>
<dbReference type="AlphaFoldDB" id="G8R4Z9"/>
<dbReference type="EMBL" id="CP003156">
    <property type="protein sequence ID" value="AEV34313.1"/>
    <property type="molecule type" value="Genomic_DNA"/>
</dbReference>
<proteinExistence type="predicted"/>
<keyword evidence="3" id="KW-1185">Reference proteome</keyword>
<keyword evidence="1" id="KW-0472">Membrane</keyword>
<feature type="transmembrane region" description="Helical" evidence="1">
    <location>
        <begin position="12"/>
        <end position="28"/>
    </location>
</feature>
<dbReference type="Proteomes" id="UP000005631">
    <property type="component" value="Chromosome"/>
</dbReference>
<gene>
    <name evidence="2" type="ordered locus">Oweho_3362</name>
</gene>
<evidence type="ECO:0000256" key="1">
    <source>
        <dbReference type="SAM" id="Phobius"/>
    </source>
</evidence>
<keyword evidence="1" id="KW-1133">Transmembrane helix</keyword>